<dbReference type="EMBL" id="CABPRJ010001912">
    <property type="protein sequence ID" value="VVC41078.1"/>
    <property type="molecule type" value="Genomic_DNA"/>
</dbReference>
<dbReference type="AlphaFoldDB" id="A0A5E4N8J8"/>
<evidence type="ECO:0000313" key="2">
    <source>
        <dbReference type="Proteomes" id="UP000325440"/>
    </source>
</evidence>
<evidence type="ECO:0000313" key="1">
    <source>
        <dbReference type="EMBL" id="VVC41078.1"/>
    </source>
</evidence>
<sequence length="119" mass="13380">MRGRATGNILGNTYRIYCEDSRLLSTYNVQHSTRTLYTACTQNSTSARTVKTTYARVWHRNALVVAVAAFVTIAPGEKGYEPDAMMETVRLPTTTDHETSFRRAAGHRVDSVPGHWYPQ</sequence>
<organism evidence="1 2">
    <name type="scientific">Cinara cedri</name>
    <dbReference type="NCBI Taxonomy" id="506608"/>
    <lineage>
        <taxon>Eukaryota</taxon>
        <taxon>Metazoa</taxon>
        <taxon>Ecdysozoa</taxon>
        <taxon>Arthropoda</taxon>
        <taxon>Hexapoda</taxon>
        <taxon>Insecta</taxon>
        <taxon>Pterygota</taxon>
        <taxon>Neoptera</taxon>
        <taxon>Paraneoptera</taxon>
        <taxon>Hemiptera</taxon>
        <taxon>Sternorrhyncha</taxon>
        <taxon>Aphidomorpha</taxon>
        <taxon>Aphidoidea</taxon>
        <taxon>Aphididae</taxon>
        <taxon>Lachninae</taxon>
        <taxon>Cinara</taxon>
    </lineage>
</organism>
<dbReference type="Proteomes" id="UP000325440">
    <property type="component" value="Unassembled WGS sequence"/>
</dbReference>
<reference evidence="1 2" key="1">
    <citation type="submission" date="2019-08" db="EMBL/GenBank/DDBJ databases">
        <authorList>
            <person name="Alioto T."/>
            <person name="Alioto T."/>
            <person name="Gomez Garrido J."/>
        </authorList>
    </citation>
    <scope>NUCLEOTIDE SEQUENCE [LARGE SCALE GENOMIC DNA]</scope>
</reference>
<name>A0A5E4N8J8_9HEMI</name>
<keyword evidence="2" id="KW-1185">Reference proteome</keyword>
<accession>A0A5E4N8J8</accession>
<proteinExistence type="predicted"/>
<protein>
    <submittedName>
        <fullName evidence="1">Uncharacterized protein</fullName>
    </submittedName>
</protein>
<gene>
    <name evidence="1" type="ORF">CINCED_3A002362</name>
</gene>